<dbReference type="Proteomes" id="UP001302493">
    <property type="component" value="Chromosome"/>
</dbReference>
<name>A0ACD4VLR3_9CAUL</name>
<sequence>MRNDRLDQMVKGWFVGDFSPVAHHSAACEVAIKRYAAGDHEAAHEHRIATEVTAIVSGRVLMMGQEWSEGDILTILPGEATDFTALTDVVTVVVKTPSVAGDKYILASNDIDDGFRNTELK</sequence>
<dbReference type="EMBL" id="CP119180">
    <property type="protein sequence ID" value="WOB78887.1"/>
    <property type="molecule type" value="Genomic_DNA"/>
</dbReference>
<reference evidence="1" key="1">
    <citation type="submission" date="2023-03" db="EMBL/GenBank/DDBJ databases">
        <title>Genome sequence of Brevundimonas nasdae SJTX8.</title>
        <authorList>
            <person name="Liang R."/>
        </authorList>
    </citation>
    <scope>NUCLEOTIDE SEQUENCE</scope>
    <source>
        <strain evidence="1">X8</strain>
    </source>
</reference>
<proteinExistence type="predicted"/>
<evidence type="ECO:0000313" key="1">
    <source>
        <dbReference type="EMBL" id="WOB78887.1"/>
    </source>
</evidence>
<gene>
    <name evidence="1" type="ORF">PZA08_01615</name>
</gene>
<protein>
    <submittedName>
        <fullName evidence="1">Uncharacterized protein</fullName>
    </submittedName>
</protein>
<evidence type="ECO:0000313" key="2">
    <source>
        <dbReference type="Proteomes" id="UP001302493"/>
    </source>
</evidence>
<accession>A0ACD4VLR3</accession>
<keyword evidence="2" id="KW-1185">Reference proteome</keyword>
<organism evidence="1 2">
    <name type="scientific">Brevundimonas nasdae</name>
    <dbReference type="NCBI Taxonomy" id="172043"/>
    <lineage>
        <taxon>Bacteria</taxon>
        <taxon>Pseudomonadati</taxon>
        <taxon>Pseudomonadota</taxon>
        <taxon>Alphaproteobacteria</taxon>
        <taxon>Caulobacterales</taxon>
        <taxon>Caulobacteraceae</taxon>
        <taxon>Brevundimonas</taxon>
    </lineage>
</organism>